<evidence type="ECO:0000313" key="6">
    <source>
        <dbReference type="EMBL" id="GCE28103.1"/>
    </source>
</evidence>
<dbReference type="PANTHER" id="PTHR42847:SF8">
    <property type="entry name" value="CONSERVED PROTEIN"/>
    <property type="match status" value="1"/>
</dbReference>
<dbReference type="AlphaFoldDB" id="A0A402B9M5"/>
<dbReference type="InterPro" id="IPR050172">
    <property type="entry name" value="SsuD_RutA_monooxygenase"/>
</dbReference>
<keyword evidence="2" id="KW-0288">FMN</keyword>
<dbReference type="Proteomes" id="UP000287171">
    <property type="component" value="Unassembled WGS sequence"/>
</dbReference>
<evidence type="ECO:0000256" key="2">
    <source>
        <dbReference type="ARBA" id="ARBA00022643"/>
    </source>
</evidence>
<dbReference type="OrthoDB" id="143323at2"/>
<dbReference type="Pfam" id="PF00296">
    <property type="entry name" value="Bac_luciferase"/>
    <property type="match status" value="1"/>
</dbReference>
<evidence type="ECO:0000259" key="5">
    <source>
        <dbReference type="Pfam" id="PF00296"/>
    </source>
</evidence>
<dbReference type="InterPro" id="IPR019952">
    <property type="entry name" value="F420_OxRdatse_Rv1855c_pred"/>
</dbReference>
<dbReference type="InterPro" id="IPR011251">
    <property type="entry name" value="Luciferase-like_dom"/>
</dbReference>
<accession>A0A402B9M5</accession>
<dbReference type="EMBL" id="BIFT01000001">
    <property type="protein sequence ID" value="GCE28103.1"/>
    <property type="molecule type" value="Genomic_DNA"/>
</dbReference>
<dbReference type="GO" id="GO:0046306">
    <property type="term" value="P:alkanesulfonate catabolic process"/>
    <property type="evidence" value="ECO:0007669"/>
    <property type="project" value="TreeGrafter"/>
</dbReference>
<evidence type="ECO:0000313" key="7">
    <source>
        <dbReference type="Proteomes" id="UP000287171"/>
    </source>
</evidence>
<dbReference type="SUPFAM" id="SSF51679">
    <property type="entry name" value="Bacterial luciferase-like"/>
    <property type="match status" value="1"/>
</dbReference>
<evidence type="ECO:0000256" key="1">
    <source>
        <dbReference type="ARBA" id="ARBA00022630"/>
    </source>
</evidence>
<keyword evidence="4" id="KW-0503">Monooxygenase</keyword>
<dbReference type="RefSeq" id="WP_126628362.1">
    <property type="nucleotide sequence ID" value="NZ_BIFT01000001.1"/>
</dbReference>
<keyword evidence="3" id="KW-0560">Oxidoreductase</keyword>
<sequence>MKYSLFLPQGWLMDLSSIQSPVEAYEAMTHTAQTADEVGYESVWLVDHVHTAPQSSQALIFESWTSTAALARDTKRVRIGQMVSCNGYRNPALLAKMASTVDVLSHGRLTVGIGAGSGQQEHYAYGYEWLETPERLSQLSEAVHVLQAMWTQEEAIFEGNYYQVHGAINQPKGVQKPHIPLLIGGNGEKVTLKLVAKYGDACNIGEDVETIGHKLAILQHHCENVGRNYQNIYRTAGTICMVADTDEEALARVPEKMKEVLGTMMHSVLIGSLDTIRRRITAYEAVGIQELVIRFPDPFQLFELYIDVPLVSRYSRWEM</sequence>
<dbReference type="GO" id="GO:0008726">
    <property type="term" value="F:alkanesulfonate monooxygenase activity"/>
    <property type="evidence" value="ECO:0007669"/>
    <property type="project" value="TreeGrafter"/>
</dbReference>
<organism evidence="6 7">
    <name type="scientific">Dictyobacter alpinus</name>
    <dbReference type="NCBI Taxonomy" id="2014873"/>
    <lineage>
        <taxon>Bacteria</taxon>
        <taxon>Bacillati</taxon>
        <taxon>Chloroflexota</taxon>
        <taxon>Ktedonobacteria</taxon>
        <taxon>Ktedonobacterales</taxon>
        <taxon>Dictyobacteraceae</taxon>
        <taxon>Dictyobacter</taxon>
    </lineage>
</organism>
<keyword evidence="1" id="KW-0285">Flavoprotein</keyword>
<feature type="domain" description="Luciferase-like" evidence="5">
    <location>
        <begin position="2"/>
        <end position="257"/>
    </location>
</feature>
<dbReference type="Gene3D" id="3.20.20.30">
    <property type="entry name" value="Luciferase-like domain"/>
    <property type="match status" value="1"/>
</dbReference>
<dbReference type="NCBIfam" id="TIGR03560">
    <property type="entry name" value="F420_Rv1855c"/>
    <property type="match status" value="1"/>
</dbReference>
<evidence type="ECO:0000256" key="3">
    <source>
        <dbReference type="ARBA" id="ARBA00023002"/>
    </source>
</evidence>
<keyword evidence="7" id="KW-1185">Reference proteome</keyword>
<dbReference type="PANTHER" id="PTHR42847">
    <property type="entry name" value="ALKANESULFONATE MONOOXYGENASE"/>
    <property type="match status" value="1"/>
</dbReference>
<dbReference type="InterPro" id="IPR036661">
    <property type="entry name" value="Luciferase-like_sf"/>
</dbReference>
<proteinExistence type="predicted"/>
<evidence type="ECO:0000256" key="4">
    <source>
        <dbReference type="ARBA" id="ARBA00023033"/>
    </source>
</evidence>
<name>A0A402B9M5_9CHLR</name>
<gene>
    <name evidence="6" type="ORF">KDA_35870</name>
</gene>
<reference evidence="7" key="1">
    <citation type="submission" date="2018-12" db="EMBL/GenBank/DDBJ databases">
        <title>Tengunoibacter tsumagoiensis gen. nov., sp. nov., Dictyobacter kobayashii sp. nov., D. alpinus sp. nov., and D. joshuensis sp. nov. and description of Dictyobacteraceae fam. nov. within the order Ktedonobacterales isolated from Tengu-no-mugimeshi.</title>
        <authorList>
            <person name="Wang C.M."/>
            <person name="Zheng Y."/>
            <person name="Sakai Y."/>
            <person name="Toyoda A."/>
            <person name="Minakuchi Y."/>
            <person name="Abe K."/>
            <person name="Yokota A."/>
            <person name="Yabe S."/>
        </authorList>
    </citation>
    <scope>NUCLEOTIDE SEQUENCE [LARGE SCALE GENOMIC DNA]</scope>
    <source>
        <strain evidence="7">Uno16</strain>
    </source>
</reference>
<comment type="caution">
    <text evidence="6">The sequence shown here is derived from an EMBL/GenBank/DDBJ whole genome shotgun (WGS) entry which is preliminary data.</text>
</comment>
<protein>
    <submittedName>
        <fullName evidence="6">LLM class F420-dependent oxidoreductase</fullName>
    </submittedName>
</protein>